<organism evidence="2 3">
    <name type="scientific">Streptomyces luteireticuli</name>
    <dbReference type="NCBI Taxonomy" id="173858"/>
    <lineage>
        <taxon>Bacteria</taxon>
        <taxon>Bacillati</taxon>
        <taxon>Actinomycetota</taxon>
        <taxon>Actinomycetes</taxon>
        <taxon>Kitasatosporales</taxon>
        <taxon>Streptomycetaceae</taxon>
        <taxon>Streptomyces</taxon>
    </lineage>
</organism>
<dbReference type="RefSeq" id="WP_344024145.1">
    <property type="nucleotide sequence ID" value="NZ_BAAABX010000032.1"/>
</dbReference>
<dbReference type="Pfam" id="PF05331">
    <property type="entry name" value="DUF742"/>
    <property type="match status" value="1"/>
</dbReference>
<protein>
    <submittedName>
        <fullName evidence="2">DUF742 domain-containing protein</fullName>
    </submittedName>
</protein>
<dbReference type="PANTHER" id="PTHR36221:SF1">
    <property type="entry name" value="DUF742 DOMAIN-CONTAINING PROTEIN"/>
    <property type="match status" value="1"/>
</dbReference>
<reference evidence="3" key="1">
    <citation type="journal article" date="2019" name="Int. J. Syst. Evol. Microbiol.">
        <title>The Global Catalogue of Microorganisms (GCM) 10K type strain sequencing project: providing services to taxonomists for standard genome sequencing and annotation.</title>
        <authorList>
            <consortium name="The Broad Institute Genomics Platform"/>
            <consortium name="The Broad Institute Genome Sequencing Center for Infectious Disease"/>
            <person name="Wu L."/>
            <person name="Ma J."/>
        </authorList>
    </citation>
    <scope>NUCLEOTIDE SEQUENCE [LARGE SCALE GENOMIC DNA]</scope>
    <source>
        <strain evidence="3">JCM 4788</strain>
    </source>
</reference>
<dbReference type="InterPro" id="IPR007995">
    <property type="entry name" value="DUF742"/>
</dbReference>
<comment type="caution">
    <text evidence="2">The sequence shown here is derived from an EMBL/GenBank/DDBJ whole genome shotgun (WGS) entry which is preliminary data.</text>
</comment>
<evidence type="ECO:0000313" key="3">
    <source>
        <dbReference type="Proteomes" id="UP001500879"/>
    </source>
</evidence>
<sequence length="131" mass="13555">MSGPVRPYVITGGRTAPSRDSLALETLVVAAGAATAAEHPGLHPGTALPPETALSPETVLSPETGEILDLCVQLLSVAEVAAHLRQPVAVIKVLLGDLLDAGLVLVRPPITAAERHDPSLLKEVLDGLRQL</sequence>
<dbReference type="Proteomes" id="UP001500879">
    <property type="component" value="Unassembled WGS sequence"/>
</dbReference>
<keyword evidence="3" id="KW-1185">Reference proteome</keyword>
<name>A0ABP3IJA9_9ACTN</name>
<proteinExistence type="predicted"/>
<gene>
    <name evidence="2" type="ORF">GCM10010357_29540</name>
</gene>
<evidence type="ECO:0000256" key="1">
    <source>
        <dbReference type="SAM" id="MobiDB-lite"/>
    </source>
</evidence>
<dbReference type="PANTHER" id="PTHR36221">
    <property type="entry name" value="DUF742 DOMAIN-CONTAINING PROTEIN"/>
    <property type="match status" value="1"/>
</dbReference>
<dbReference type="EMBL" id="BAAABX010000032">
    <property type="protein sequence ID" value="GAA0406678.1"/>
    <property type="molecule type" value="Genomic_DNA"/>
</dbReference>
<evidence type="ECO:0000313" key="2">
    <source>
        <dbReference type="EMBL" id="GAA0406678.1"/>
    </source>
</evidence>
<feature type="region of interest" description="Disordered" evidence="1">
    <location>
        <begin position="38"/>
        <end position="57"/>
    </location>
</feature>
<accession>A0ABP3IJA9</accession>